<dbReference type="KEGG" id="had:CDV25_02665"/>
<evidence type="ECO:0000313" key="3">
    <source>
        <dbReference type="Proteomes" id="UP000244890"/>
    </source>
</evidence>
<feature type="region of interest" description="Disordered" evidence="1">
    <location>
        <begin position="373"/>
        <end position="399"/>
    </location>
</feature>
<sequence>MLISLTNKNLLKTLILLLICGGGGQNNTYLVSLIPFAFLKLLLCLYKIKQTHKKQQQFYKQTIQLFPNLKYPSLQDCKDYQQSLCFQYHLAYLLGEALSKADKIWYKGGYFTLNKKIKEAKHIYKLHQEYKAILKVFNLPYCFIPKESLLQTLSFLKALKHLYNASDSKTTQTFFLHLFNQIPFYTQRPFLLKYKEEILEWLESKEFKEQYIKTNHPYPPLLNPKRLYKKESIEVKSQREDRGRSEDGGELQRRGDREDRETKEGKEVEIQSKETKEKETQSNSKGIKGIKTESKESQDGELQSNTNVFIDSKSKEEIKSKEIKSNKEMGDKESKDNGISGSHTKERIRGESEEVKHKEKLVALTIQSNNEVKSKEIKEDRNRETKEGKEVEIQSKETKEKETQNIKGIIKEISKQQEIQNQKENSEELVEVKTEINKGIGDRDSENVESKNEESLQPYANLSYESIPASLAWDLNLPLVGGYNLIFIGRGVSGHAALWRYLSLCGISVKVIREGDQKAMFLPLYSRDSAENTCIALITWWNHNRLKQASLLDKNVPVIFLVRDPISRLKSAMNHGNGIGNGEFVLGDDLEKVLDRKRYYKNSRTINPESLEHLWRAYDFRDYTNVAWFSGKEIVYVDMQEIMPNRAFETMTRLSKIVGFNPPKPENKHLFEAQSVVFELAHTLPLTLKVKYDCNVICIEITRDIYTNPNKYLLNNELTPHLMLKQISIRLETEHYAILFQNKPLFKEVLEYLDKFVLALWEKKEWIRQMQWNEARVLEYLRDNKPLRNEIYRKLEKELVHIKSHRLDIVKSWKYYQEFVKMCEVLD</sequence>
<dbReference type="Pfam" id="PF11186">
    <property type="entry name" value="DUF2972"/>
    <property type="match status" value="1"/>
</dbReference>
<organism evidence="2 3">
    <name type="scientific">Helicobacter apodemus</name>
    <dbReference type="NCBI Taxonomy" id="135569"/>
    <lineage>
        <taxon>Bacteria</taxon>
        <taxon>Pseudomonadati</taxon>
        <taxon>Campylobacterota</taxon>
        <taxon>Epsilonproteobacteria</taxon>
        <taxon>Campylobacterales</taxon>
        <taxon>Helicobacteraceae</taxon>
        <taxon>Helicobacter</taxon>
    </lineage>
</organism>
<evidence type="ECO:0000313" key="2">
    <source>
        <dbReference type="EMBL" id="AWI33785.1"/>
    </source>
</evidence>
<proteinExistence type="predicted"/>
<feature type="compositionally biased region" description="Basic and acidic residues" evidence="1">
    <location>
        <begin position="312"/>
        <end position="336"/>
    </location>
</feature>
<dbReference type="RefSeq" id="WP_108910660.1">
    <property type="nucleotide sequence ID" value="NZ_CP021886.1"/>
</dbReference>
<feature type="compositionally biased region" description="Polar residues" evidence="1">
    <location>
        <begin position="300"/>
        <end position="309"/>
    </location>
</feature>
<gene>
    <name evidence="2" type="ORF">CDV25_02665</name>
</gene>
<dbReference type="InterPro" id="IPR021353">
    <property type="entry name" value="DUF2972"/>
</dbReference>
<name>A0A2U8FED9_9HELI</name>
<dbReference type="AlphaFoldDB" id="A0A2U8FED9"/>
<feature type="region of interest" description="Disordered" evidence="1">
    <location>
        <begin position="233"/>
        <end position="361"/>
    </location>
</feature>
<evidence type="ECO:0000256" key="1">
    <source>
        <dbReference type="SAM" id="MobiDB-lite"/>
    </source>
</evidence>
<protein>
    <recommendedName>
        <fullName evidence="4">DUF2972 domain-containing protein</fullName>
    </recommendedName>
</protein>
<dbReference type="SUPFAM" id="SSF52540">
    <property type="entry name" value="P-loop containing nucleoside triphosphate hydrolases"/>
    <property type="match status" value="1"/>
</dbReference>
<evidence type="ECO:0008006" key="4">
    <source>
        <dbReference type="Google" id="ProtNLM"/>
    </source>
</evidence>
<accession>A0A2U8FED9</accession>
<feature type="compositionally biased region" description="Basic and acidic residues" evidence="1">
    <location>
        <begin position="343"/>
        <end position="361"/>
    </location>
</feature>
<dbReference type="Proteomes" id="UP000244890">
    <property type="component" value="Chromosome"/>
</dbReference>
<dbReference type="InterPro" id="IPR027417">
    <property type="entry name" value="P-loop_NTPase"/>
</dbReference>
<dbReference type="EMBL" id="CP021886">
    <property type="protein sequence ID" value="AWI33785.1"/>
    <property type="molecule type" value="Genomic_DNA"/>
</dbReference>
<dbReference type="OrthoDB" id="5330172at2"/>
<feature type="compositionally biased region" description="Basic and acidic residues" evidence="1">
    <location>
        <begin position="233"/>
        <end position="280"/>
    </location>
</feature>
<reference evidence="2 3" key="1">
    <citation type="submission" date="2017-06" db="EMBL/GenBank/DDBJ databases">
        <title>Complete genome of Helicobacter apodemus.</title>
        <authorList>
            <person name="Cho S."/>
        </authorList>
    </citation>
    <scope>NUCLEOTIDE SEQUENCE [LARGE SCALE GENOMIC DNA]</scope>
    <source>
        <strain evidence="3">SNUVETPUB-15-01</strain>
    </source>
</reference>